<evidence type="ECO:0000256" key="5">
    <source>
        <dbReference type="SAM" id="MobiDB-lite"/>
    </source>
</evidence>
<dbReference type="PANTHER" id="PTHR33841:SF1">
    <property type="entry name" value="DNA METHYLTRANSFERASE A"/>
    <property type="match status" value="1"/>
</dbReference>
<accession>A0A1E7K3T5</accession>
<keyword evidence="6" id="KW-0540">Nuclease</keyword>
<dbReference type="EMBL" id="LJGV01000022">
    <property type="protein sequence ID" value="OEU98574.1"/>
    <property type="molecule type" value="Genomic_DNA"/>
</dbReference>
<gene>
    <name evidence="6" type="ORF">AN217_12975</name>
</gene>
<evidence type="ECO:0000256" key="1">
    <source>
        <dbReference type="ARBA" id="ARBA00011900"/>
    </source>
</evidence>
<evidence type="ECO:0000256" key="4">
    <source>
        <dbReference type="ARBA" id="ARBA00047942"/>
    </source>
</evidence>
<dbReference type="EC" id="2.1.1.72" evidence="1"/>
<protein>
    <recommendedName>
        <fullName evidence="1">site-specific DNA-methyltransferase (adenine-specific)</fullName>
        <ecNumber evidence="1">2.1.1.72</ecNumber>
    </recommendedName>
</protein>
<dbReference type="PANTHER" id="PTHR33841">
    <property type="entry name" value="DNA METHYLTRANSFERASE YEEA-RELATED"/>
    <property type="match status" value="1"/>
</dbReference>
<comment type="catalytic activity">
    <reaction evidence="4">
        <text>a 2'-deoxyadenosine in DNA + S-adenosyl-L-methionine = an N(6)-methyl-2'-deoxyadenosine in DNA + S-adenosyl-L-homocysteine + H(+)</text>
        <dbReference type="Rhea" id="RHEA:15197"/>
        <dbReference type="Rhea" id="RHEA-COMP:12418"/>
        <dbReference type="Rhea" id="RHEA-COMP:12419"/>
        <dbReference type="ChEBI" id="CHEBI:15378"/>
        <dbReference type="ChEBI" id="CHEBI:57856"/>
        <dbReference type="ChEBI" id="CHEBI:59789"/>
        <dbReference type="ChEBI" id="CHEBI:90615"/>
        <dbReference type="ChEBI" id="CHEBI:90616"/>
        <dbReference type="EC" id="2.1.1.72"/>
    </reaction>
</comment>
<dbReference type="GO" id="GO:0032259">
    <property type="term" value="P:methylation"/>
    <property type="evidence" value="ECO:0007669"/>
    <property type="project" value="UniProtKB-KW"/>
</dbReference>
<dbReference type="GO" id="GO:0009007">
    <property type="term" value="F:site-specific DNA-methyltransferase (adenine-specific) activity"/>
    <property type="evidence" value="ECO:0007669"/>
    <property type="project" value="UniProtKB-EC"/>
</dbReference>
<feature type="compositionally biased region" description="Acidic residues" evidence="5">
    <location>
        <begin position="961"/>
        <end position="975"/>
    </location>
</feature>
<reference evidence="6 7" key="1">
    <citation type="journal article" date="2016" name="Front. Microbiol.">
        <title>Comparative Genomics Analysis of Streptomyces Species Reveals Their Adaptation to the Marine Environment and Their Diversity at the Genomic Level.</title>
        <authorList>
            <person name="Tian X."/>
            <person name="Zhang Z."/>
            <person name="Yang T."/>
            <person name="Chen M."/>
            <person name="Li J."/>
            <person name="Chen F."/>
            <person name="Yang J."/>
            <person name="Li W."/>
            <person name="Zhang B."/>
            <person name="Zhang Z."/>
            <person name="Wu J."/>
            <person name="Zhang C."/>
            <person name="Long L."/>
            <person name="Xiao J."/>
        </authorList>
    </citation>
    <scope>NUCLEOTIDE SEQUENCE [LARGE SCALE GENOMIC DNA]</scope>
    <source>
        <strain evidence="6 7">SCSIO M10379</strain>
    </source>
</reference>
<evidence type="ECO:0000313" key="6">
    <source>
        <dbReference type="EMBL" id="OEU98574.1"/>
    </source>
</evidence>
<feature type="region of interest" description="Disordered" evidence="5">
    <location>
        <begin position="414"/>
        <end position="436"/>
    </location>
</feature>
<comment type="caution">
    <text evidence="6">The sequence shown here is derived from an EMBL/GenBank/DDBJ whole genome shotgun (WGS) entry which is preliminary data.</text>
</comment>
<dbReference type="Proteomes" id="UP000175829">
    <property type="component" value="Unassembled WGS sequence"/>
</dbReference>
<organism evidence="6 7">
    <name type="scientific">Streptomyces qinglanensis</name>
    <dbReference type="NCBI Taxonomy" id="943816"/>
    <lineage>
        <taxon>Bacteria</taxon>
        <taxon>Bacillati</taxon>
        <taxon>Actinomycetota</taxon>
        <taxon>Actinomycetes</taxon>
        <taxon>Kitasatosporales</taxon>
        <taxon>Streptomycetaceae</taxon>
        <taxon>Streptomyces</taxon>
    </lineage>
</organism>
<dbReference type="PATRIC" id="fig|943816.4.peg.2037"/>
<feature type="compositionally biased region" description="Low complexity" evidence="5">
    <location>
        <begin position="947"/>
        <end position="960"/>
    </location>
</feature>
<keyword evidence="3" id="KW-0808">Transferase</keyword>
<feature type="region of interest" description="Disordered" evidence="5">
    <location>
        <begin position="947"/>
        <end position="975"/>
    </location>
</feature>
<dbReference type="Gene3D" id="3.40.50.150">
    <property type="entry name" value="Vaccinia Virus protein VP39"/>
    <property type="match status" value="2"/>
</dbReference>
<keyword evidence="6" id="KW-0255">Endonuclease</keyword>
<keyword evidence="2" id="KW-0489">Methyltransferase</keyword>
<sequence>MTFDSLVNRGDYFSPHYLSEVLPKDLKSGLLSTWKKREEEAKRAREAATAEGAADSAAPSRAPDALPVTPRAGLRELRRPYFRARSFFAARQGQDDSGSVAAGGDDTDTYASPEWRERIGALNADVLRALGFDAKPDTLTVRRADAAHEVTVAHREKDLVALDCGWAAEPDDALDGDGPGRLLDPVVLDGQRTVATGAKLASFLFASEEPPRYVLLLTGGVVVLADRAAWGEGRYLAVSLDAALERNDTKTGGELDTIAALFGADSLRTPEEGGEVPLAELVGNSAKHAVGVSSELRDGLRQSVELIANEVLARIAEQGVRPEQVKELPELGRQLTRESLRYLYRILFLLYAEARPELGILPSDYPEYEQGYGLGRLGELVADRELVDEESRRGTYLYESLDLLFRKVQDGYRPRRTHGVPDTGDAEGAGSETSEDVGLRFEPLHSKLFEPASIRLIGKHAIPDPRYDADADASRGAGGSEGDVRYLDTRLRNATLYQVLRNLMLTEGKKGRRGGFISYAQLGINQLGAVYEGLMSYSGFVANGELYEVAKNGDAKDGSWLVPASKADEYQDEVFVRGYDRDTGEEPRVRHAPGSFVYRLSGRDRQTSASYYTPESLTKVTVQLALQHRLDQDGETTPARELLEWQICEPALGSGAFLNEAINQVAAEYLRRRQKELRTTIDTEQYQIELQKVKAYIALHNCYGVDLNSTAVELAEVSLWLNTMHPGMEAPWFGLHLRRGNSLIGGRREVYAPERLKKGGWLGTTPERFPLADAQAGETLPTGAVHHFLLPAKEWGAVAAEKEAKSLAPEQAKALAAWRRAITKSPTAKQTARLQGLARRAEYLWGLVVRRLEISERDISRRIDVWGAEDGWLRRPQEAVQRDEVVADLEAVDTPYWRLKTLMDAWCALWFWPVQEAGLLNGKDERYTRGAASGEAADERSAAVLVSGGPEAAADSGADSDVVEGEAGEAGEDAADPDGVLMMWEEDALPGLDLGAEPQQMALTRESLERKRTGRRKEAIRERRTVTSLANLDSWLDFAESLLGTQDVPEDSLVSEFETLEELTPYEDQLPDLMGMDPAHWLEARYPWMSVVRDVADRQGFFHWELEYGQVFARGGYDLQVGNPPWVRPQWEESLVLAEIEPWFALTQNPSIAEWRLRKNEVLCSGFPEKKFFLTELAHNDGIAEFLGNAGLYPLLAGTQPDLYRAFMCRTWFNQSSDGTTGLIHPDTHLTGNREAVLRESTYQHLRVHATFINGANWAFEDLSRRQEFALHIYGSPQRSIRFSHLSELYGAQVLPDSLMHDGSGLAPGVKHAGNWDTRPHKERVIVVDSSRLASWKKLSDESLPPNQTALLYPVLDTEQGAITALADYRTRLGSHNPRISSGYHEAAAKKDGFIRWGNRRVSSLQEVVLQGPHFSTAIPFAKEPRTPCRHNRDWDSLEPTQLGVDAVPKTNYERACNEDAFRAAQDRWESLPCSDYFRVAWRRMISPNGERSLVSALIPPGPSHVHTVQTMALANNYATALNAGFWAALPLDYLLRITGRSDLQVSEARKMPAPSLGHPLSTSLLLRTLRLNALTNAYAPLWAELYDATWPGYEDWAYDGWPNLKPLAAHVTPTWEYHTPLRTEYERRAALVELDALVSVWLGITADQLVAIYKSRYPVLSDYEAEMYFDGNGRKIARNHNTYGFGQTKETYPALLAHLESPATTPPPEGYEPPFYKADREVEMRGAHAHFQARLDAEIAAGRWSPPEPADVTDAAASA</sequence>
<proteinExistence type="predicted"/>
<dbReference type="SUPFAM" id="SSF53335">
    <property type="entry name" value="S-adenosyl-L-methionine-dependent methyltransferases"/>
    <property type="match status" value="1"/>
</dbReference>
<feature type="region of interest" description="Disordered" evidence="5">
    <location>
        <begin position="40"/>
        <end position="67"/>
    </location>
</feature>
<dbReference type="InterPro" id="IPR029063">
    <property type="entry name" value="SAM-dependent_MTases_sf"/>
</dbReference>
<dbReference type="GO" id="GO:0004519">
    <property type="term" value="F:endonuclease activity"/>
    <property type="evidence" value="ECO:0007669"/>
    <property type="project" value="UniProtKB-KW"/>
</dbReference>
<evidence type="ECO:0000313" key="7">
    <source>
        <dbReference type="Proteomes" id="UP000175829"/>
    </source>
</evidence>
<dbReference type="RefSeq" id="WP_069991701.1">
    <property type="nucleotide sequence ID" value="NZ_LJGV01000022.1"/>
</dbReference>
<name>A0A1E7K3T5_9ACTN</name>
<evidence type="ECO:0000256" key="2">
    <source>
        <dbReference type="ARBA" id="ARBA00022603"/>
    </source>
</evidence>
<evidence type="ECO:0000256" key="3">
    <source>
        <dbReference type="ARBA" id="ARBA00022679"/>
    </source>
</evidence>
<feature type="compositionally biased region" description="Low complexity" evidence="5">
    <location>
        <begin position="49"/>
        <end position="65"/>
    </location>
</feature>
<dbReference type="InterPro" id="IPR050953">
    <property type="entry name" value="N4_N6_ade-DNA_methylase"/>
</dbReference>
<keyword evidence="6" id="KW-0378">Hydrolase</keyword>